<dbReference type="EC" id="5.6.2.4" evidence="7"/>
<keyword evidence="3 9" id="KW-0347">Helicase</keyword>
<dbReference type="PANTHER" id="PTHR11070">
    <property type="entry name" value="UVRD / RECB / PCRA DNA HELICASE FAMILY MEMBER"/>
    <property type="match status" value="1"/>
</dbReference>
<comment type="caution">
    <text evidence="12">The sequence shown here is derived from an EMBL/GenBank/DDBJ whole genome shotgun (WGS) entry which is preliminary data.</text>
</comment>
<dbReference type="SUPFAM" id="SSF52540">
    <property type="entry name" value="P-loop containing nucleoside triphosphate hydrolases"/>
    <property type="match status" value="1"/>
</dbReference>
<reference evidence="12 13" key="1">
    <citation type="submission" date="2018-08" db="EMBL/GenBank/DDBJ databases">
        <title>A genome reference for cultivated species of the human gut microbiota.</title>
        <authorList>
            <person name="Zou Y."/>
            <person name="Xue W."/>
            <person name="Luo G."/>
        </authorList>
    </citation>
    <scope>NUCLEOTIDE SEQUENCE [LARGE SCALE GENOMIC DNA]</scope>
    <source>
        <strain evidence="12 13">AF16-14</strain>
    </source>
</reference>
<comment type="catalytic activity">
    <reaction evidence="8">
        <text>ATP + H2O = ADP + phosphate + H(+)</text>
        <dbReference type="Rhea" id="RHEA:13065"/>
        <dbReference type="ChEBI" id="CHEBI:15377"/>
        <dbReference type="ChEBI" id="CHEBI:15378"/>
        <dbReference type="ChEBI" id="CHEBI:30616"/>
        <dbReference type="ChEBI" id="CHEBI:43474"/>
        <dbReference type="ChEBI" id="CHEBI:456216"/>
        <dbReference type="EC" id="5.6.2.4"/>
    </reaction>
</comment>
<evidence type="ECO:0000256" key="9">
    <source>
        <dbReference type="PROSITE-ProRule" id="PRU00560"/>
    </source>
</evidence>
<dbReference type="RefSeq" id="WP_118159858.1">
    <property type="nucleotide sequence ID" value="NZ_QRYC01000001.1"/>
</dbReference>
<dbReference type="Gene3D" id="1.10.3170.10">
    <property type="entry name" value="Recbcd, chain B, domain 2"/>
    <property type="match status" value="1"/>
</dbReference>
<dbReference type="PROSITE" id="PS51217">
    <property type="entry name" value="UVRD_HELICASE_CTER"/>
    <property type="match status" value="1"/>
</dbReference>
<protein>
    <recommendedName>
        <fullName evidence="7">DNA 3'-5' helicase</fullName>
        <ecNumber evidence="7">5.6.2.4</ecNumber>
    </recommendedName>
</protein>
<evidence type="ECO:0000259" key="10">
    <source>
        <dbReference type="PROSITE" id="PS51198"/>
    </source>
</evidence>
<comment type="catalytic activity">
    <reaction evidence="6">
        <text>Couples ATP hydrolysis with the unwinding of duplex DNA by translocating in the 3'-5' direction.</text>
        <dbReference type="EC" id="5.6.2.4"/>
    </reaction>
</comment>
<dbReference type="InterPro" id="IPR000212">
    <property type="entry name" value="DNA_helicase_UvrD/REP"/>
</dbReference>
<keyword evidence="5" id="KW-0413">Isomerase</keyword>
<evidence type="ECO:0000256" key="3">
    <source>
        <dbReference type="ARBA" id="ARBA00022806"/>
    </source>
</evidence>
<evidence type="ECO:0000313" key="13">
    <source>
        <dbReference type="Proteomes" id="UP000284243"/>
    </source>
</evidence>
<dbReference type="PANTHER" id="PTHR11070:SF67">
    <property type="entry name" value="DNA 3'-5' HELICASE"/>
    <property type="match status" value="1"/>
</dbReference>
<dbReference type="GO" id="GO:0016887">
    <property type="term" value="F:ATP hydrolysis activity"/>
    <property type="evidence" value="ECO:0007669"/>
    <property type="project" value="RHEA"/>
</dbReference>
<evidence type="ECO:0000256" key="1">
    <source>
        <dbReference type="ARBA" id="ARBA00022741"/>
    </source>
</evidence>
<accession>A0A412TYW1</accession>
<keyword evidence="4 9" id="KW-0067">ATP-binding</keyword>
<gene>
    <name evidence="12" type="ORF">DWW57_00855</name>
</gene>
<dbReference type="InterPro" id="IPR014016">
    <property type="entry name" value="UvrD-like_ATP-bd"/>
</dbReference>
<evidence type="ECO:0000256" key="5">
    <source>
        <dbReference type="ARBA" id="ARBA00023235"/>
    </source>
</evidence>
<dbReference type="GO" id="GO:0005524">
    <property type="term" value="F:ATP binding"/>
    <property type="evidence" value="ECO:0007669"/>
    <property type="project" value="UniProtKB-UniRule"/>
</dbReference>
<dbReference type="GO" id="GO:0003677">
    <property type="term" value="F:DNA binding"/>
    <property type="evidence" value="ECO:0007669"/>
    <property type="project" value="InterPro"/>
</dbReference>
<feature type="domain" description="UvrD-like helicase ATP-binding" evidence="10">
    <location>
        <begin position="1"/>
        <end position="458"/>
    </location>
</feature>
<keyword evidence="1 9" id="KW-0547">Nucleotide-binding</keyword>
<dbReference type="GO" id="GO:0005829">
    <property type="term" value="C:cytosol"/>
    <property type="evidence" value="ECO:0007669"/>
    <property type="project" value="TreeGrafter"/>
</dbReference>
<dbReference type="EMBL" id="QRYC01000001">
    <property type="protein sequence ID" value="RGU58980.1"/>
    <property type="molecule type" value="Genomic_DNA"/>
</dbReference>
<sequence>MLDIYKASAGAGKTFALTLEYFRTIFASPAEYKNILAVTFTNKATEEMKSRIINELHRLADGKTSDYGEALKQEFGFTDEQLKNRAVLLRTMLLHDYGRLAVTTIDRFFQRIIKAFTRELGIFPGYNVELDSDFVLLKAVDKVMQQVKDNPGLKNWISELMSSNVEEGKSWSIKSKIAELGEELFKENYMLFDKHILDKFSDKEFLKNYRSFLTATVQAYESRQAAIGQEAIGLIWSEGLEQTDFKGGKAGCVSYFYKLVAGNFDKPTATVRKGAQDSAAWVTKTSPRKATIGSICPRLMQLLQDILNRFDQDYSYYLSARMLSDNLYQLGILNDLYQEVRAYCDEKGLMLLSDTTHILNMLIADNDTSFLFEKCGNYYKHLMIDEFQDTSGMQWKNFRPLVVNSLSEGCRTMIVGDVKQSIYRWRNGDWSLLANEVERQFSSLGVNTVILKNNWRSAPEIVNFNNTFFEKAVGMLTDLYIADAGGEVKEKTIAEAYQGLQQIPRKKKKGYVDIVFGPDKKAEGGENIILADLIAIIRDIRQRGGQLKDIVILVRGGKEGALVADFLMEYNKTADRPIGFISNDSLYVWSSPYIQFIIAILKYMVDPYDMVNKTQILYFYRVFIQDENNPDLHDIFSGIGEKELFEVLGTDFELDKNKIMSYSLYETIETILDKFSLRKKREEIPYLIAFQDIIYEYETNNSNSITLFLDWWEKEQGKRVLTTSEEVDAVRILTIHKSKGLEFEFVLLPFCSWELDSVRPVRRIWCMNNEQGFNQLDYAPLNYSSKLTNTIFKKDYLDEHLKAYIDNLNLLYVALTRAKTELYVRPYSPKINKDGSISMPDIGAFIYSVLAETELVDNATMQVALGEKQCFPSKAGAGQTSVTLQNYPVFQPGERISIKYKFRDYTEPQQASLSAIDEGKLLHEIFKHIRYAGDVSQAVQQAYLEGLISIREKEAYCAKIEAYISNPQASEWFGPENNIMNERDILFPGGRKTRPDRIIFNGSVVRIIDYKFGQSEENKYLKQVGFYCNTLRKMGFKEVEGYVWYVKSGKIVQV</sequence>
<evidence type="ECO:0000259" key="11">
    <source>
        <dbReference type="PROSITE" id="PS51217"/>
    </source>
</evidence>
<dbReference type="AlphaFoldDB" id="A0A412TYW1"/>
<evidence type="ECO:0000256" key="4">
    <source>
        <dbReference type="ARBA" id="ARBA00022840"/>
    </source>
</evidence>
<dbReference type="Pfam" id="PF00580">
    <property type="entry name" value="UvrD-helicase"/>
    <property type="match status" value="1"/>
</dbReference>
<feature type="binding site" evidence="9">
    <location>
        <begin position="7"/>
        <end position="14"/>
    </location>
    <ligand>
        <name>ATP</name>
        <dbReference type="ChEBI" id="CHEBI:30616"/>
    </ligand>
</feature>
<feature type="domain" description="UvrD-like helicase C-terminal" evidence="11">
    <location>
        <begin position="459"/>
        <end position="740"/>
    </location>
</feature>
<dbReference type="Proteomes" id="UP000284243">
    <property type="component" value="Unassembled WGS sequence"/>
</dbReference>
<dbReference type="PROSITE" id="PS51198">
    <property type="entry name" value="UVRD_HELICASE_ATP_BIND"/>
    <property type="match status" value="1"/>
</dbReference>
<evidence type="ECO:0000256" key="7">
    <source>
        <dbReference type="ARBA" id="ARBA00034808"/>
    </source>
</evidence>
<evidence type="ECO:0000256" key="6">
    <source>
        <dbReference type="ARBA" id="ARBA00034617"/>
    </source>
</evidence>
<dbReference type="InterPro" id="IPR014017">
    <property type="entry name" value="DNA_helicase_UvrD-like_C"/>
</dbReference>
<evidence type="ECO:0000313" key="12">
    <source>
        <dbReference type="EMBL" id="RGU58980.1"/>
    </source>
</evidence>
<dbReference type="Gene3D" id="3.40.50.300">
    <property type="entry name" value="P-loop containing nucleotide triphosphate hydrolases"/>
    <property type="match status" value="3"/>
</dbReference>
<dbReference type="InterPro" id="IPR027417">
    <property type="entry name" value="P-loop_NTPase"/>
</dbReference>
<keyword evidence="2 9" id="KW-0378">Hydrolase</keyword>
<dbReference type="GO" id="GO:0043138">
    <property type="term" value="F:3'-5' DNA helicase activity"/>
    <property type="evidence" value="ECO:0007669"/>
    <property type="project" value="UniProtKB-EC"/>
</dbReference>
<proteinExistence type="predicted"/>
<name>A0A412TYW1_9BACT</name>
<organism evidence="12 13">
    <name type="scientific">Odoribacter splanchnicus</name>
    <dbReference type="NCBI Taxonomy" id="28118"/>
    <lineage>
        <taxon>Bacteria</taxon>
        <taxon>Pseudomonadati</taxon>
        <taxon>Bacteroidota</taxon>
        <taxon>Bacteroidia</taxon>
        <taxon>Bacteroidales</taxon>
        <taxon>Odoribacteraceae</taxon>
        <taxon>Odoribacter</taxon>
    </lineage>
</organism>
<dbReference type="GO" id="GO:0000725">
    <property type="term" value="P:recombinational repair"/>
    <property type="evidence" value="ECO:0007669"/>
    <property type="project" value="TreeGrafter"/>
</dbReference>
<dbReference type="Pfam" id="PF13361">
    <property type="entry name" value="UvrD_C"/>
    <property type="match status" value="1"/>
</dbReference>
<evidence type="ECO:0000256" key="8">
    <source>
        <dbReference type="ARBA" id="ARBA00048988"/>
    </source>
</evidence>
<evidence type="ECO:0000256" key="2">
    <source>
        <dbReference type="ARBA" id="ARBA00022801"/>
    </source>
</evidence>